<dbReference type="Proteomes" id="UP001501266">
    <property type="component" value="Unassembled WGS sequence"/>
</dbReference>
<dbReference type="InterPro" id="IPR009003">
    <property type="entry name" value="Peptidase_S1_PA"/>
</dbReference>
<gene>
    <name evidence="1" type="ORF">GCM10009640_09880</name>
</gene>
<dbReference type="Pfam" id="PF13365">
    <property type="entry name" value="Trypsin_2"/>
    <property type="match status" value="1"/>
</dbReference>
<proteinExistence type="predicted"/>
<evidence type="ECO:0000313" key="2">
    <source>
        <dbReference type="Proteomes" id="UP001501266"/>
    </source>
</evidence>
<name>A0ABP4JIQ2_9MICO</name>
<evidence type="ECO:0000313" key="1">
    <source>
        <dbReference type="EMBL" id="GAA1420485.1"/>
    </source>
</evidence>
<reference evidence="2" key="1">
    <citation type="journal article" date="2019" name="Int. J. Syst. Evol. Microbiol.">
        <title>The Global Catalogue of Microorganisms (GCM) 10K type strain sequencing project: providing services to taxonomists for standard genome sequencing and annotation.</title>
        <authorList>
            <consortium name="The Broad Institute Genomics Platform"/>
            <consortium name="The Broad Institute Genome Sequencing Center for Infectious Disease"/>
            <person name="Wu L."/>
            <person name="Ma J."/>
        </authorList>
    </citation>
    <scope>NUCLEOTIDE SEQUENCE [LARGE SCALE GENOMIC DNA]</scope>
    <source>
        <strain evidence="2">JCM 12398</strain>
    </source>
</reference>
<organism evidence="1 2">
    <name type="scientific">Agrococcus citreus</name>
    <dbReference type="NCBI Taxonomy" id="84643"/>
    <lineage>
        <taxon>Bacteria</taxon>
        <taxon>Bacillati</taxon>
        <taxon>Actinomycetota</taxon>
        <taxon>Actinomycetes</taxon>
        <taxon>Micrococcales</taxon>
        <taxon>Microbacteriaceae</taxon>
        <taxon>Agrococcus</taxon>
    </lineage>
</organism>
<dbReference type="EMBL" id="BAAAKK010000002">
    <property type="protein sequence ID" value="GAA1420485.1"/>
    <property type="molecule type" value="Genomic_DNA"/>
</dbReference>
<sequence>MIELSATGISEARTKAIPILAEPRGATVGGTGFLARVLGRPYLLTAGHIGQHELAVTSDWSTWAPSLAALLPDGTRLELPLFAEDPSGRTPLFHFHETGPEPGRLLDAMALGAGHYGADLARLEHAYGAFDLPAAMTSPGVGQRLFVFGFPTAGDAPWPQHPTPILARTTLGTRYGYLFTEPGAGTGYSGGPVVYPDGALAGLYFGEEAASGNGAAVAAEAVPLLVSESPS</sequence>
<evidence type="ECO:0008006" key="3">
    <source>
        <dbReference type="Google" id="ProtNLM"/>
    </source>
</evidence>
<dbReference type="RefSeq" id="WP_343918012.1">
    <property type="nucleotide sequence ID" value="NZ_BAAAKK010000002.1"/>
</dbReference>
<protein>
    <recommendedName>
        <fullName evidence="3">Trypsin-like peptidase domain-containing protein</fullName>
    </recommendedName>
</protein>
<keyword evidence="2" id="KW-1185">Reference proteome</keyword>
<accession>A0ABP4JIQ2</accession>
<comment type="caution">
    <text evidence="1">The sequence shown here is derived from an EMBL/GenBank/DDBJ whole genome shotgun (WGS) entry which is preliminary data.</text>
</comment>
<dbReference type="SUPFAM" id="SSF50494">
    <property type="entry name" value="Trypsin-like serine proteases"/>
    <property type="match status" value="1"/>
</dbReference>